<evidence type="ECO:0000313" key="5">
    <source>
        <dbReference type="EMBL" id="VAW50786.1"/>
    </source>
</evidence>
<dbReference type="InterPro" id="IPR007730">
    <property type="entry name" value="SPOR-like_dom"/>
</dbReference>
<keyword evidence="2" id="KW-0456">Lyase</keyword>
<gene>
    <name evidence="5" type="ORF">MNBD_GAMMA06-404</name>
</gene>
<dbReference type="InterPro" id="IPR034718">
    <property type="entry name" value="RlpA"/>
</dbReference>
<dbReference type="Pfam" id="PF03330">
    <property type="entry name" value="DPBB_1"/>
    <property type="match status" value="1"/>
</dbReference>
<dbReference type="PROSITE" id="PS51724">
    <property type="entry name" value="SPOR"/>
    <property type="match status" value="1"/>
</dbReference>
<dbReference type="SUPFAM" id="SSF50685">
    <property type="entry name" value="Barwin-like endoglucanases"/>
    <property type="match status" value="1"/>
</dbReference>
<name>A0A3B0X2E7_9ZZZZ</name>
<evidence type="ECO:0000256" key="3">
    <source>
        <dbReference type="ARBA" id="ARBA00023316"/>
    </source>
</evidence>
<dbReference type="GO" id="GO:0071555">
    <property type="term" value="P:cell wall organization"/>
    <property type="evidence" value="ECO:0007669"/>
    <property type="project" value="UniProtKB-KW"/>
</dbReference>
<dbReference type="EMBL" id="UOFD01000018">
    <property type="protein sequence ID" value="VAW50786.1"/>
    <property type="molecule type" value="Genomic_DNA"/>
</dbReference>
<dbReference type="Pfam" id="PF05036">
    <property type="entry name" value="SPOR"/>
    <property type="match status" value="1"/>
</dbReference>
<accession>A0A3B0X2E7</accession>
<evidence type="ECO:0000256" key="1">
    <source>
        <dbReference type="ARBA" id="ARBA00022729"/>
    </source>
</evidence>
<dbReference type="Gene3D" id="2.40.40.10">
    <property type="entry name" value="RlpA-like domain"/>
    <property type="match status" value="1"/>
</dbReference>
<dbReference type="PANTHER" id="PTHR34183:SF1">
    <property type="entry name" value="ENDOLYTIC PEPTIDOGLYCAN TRANSGLYCOSYLASE RLPA"/>
    <property type="match status" value="1"/>
</dbReference>
<keyword evidence="5" id="KW-0449">Lipoprotein</keyword>
<dbReference type="GO" id="GO:0016829">
    <property type="term" value="F:lyase activity"/>
    <property type="evidence" value="ECO:0007669"/>
    <property type="project" value="UniProtKB-KW"/>
</dbReference>
<dbReference type="NCBIfam" id="TIGR00413">
    <property type="entry name" value="rlpA"/>
    <property type="match status" value="1"/>
</dbReference>
<keyword evidence="3" id="KW-0961">Cell wall biogenesis/degradation</keyword>
<dbReference type="PANTHER" id="PTHR34183">
    <property type="entry name" value="ENDOLYTIC PEPTIDOGLYCAN TRANSGLYCOSYLASE RLPA"/>
    <property type="match status" value="1"/>
</dbReference>
<sequence>MTALRYFFVASFIFWLTSCGQVKDSAPTNYSKQWDEIPDAVPVPVTRSKYGNPGSYEVFGKTYYVKDSAAGFKQKGIASWYGNKFHGERTSSGEKYNMYDMTAAHKTLPIPVFVEVKNHDNGRKAVVKVNDRGPFHEGRIIDLSYAAATKLGVAKTGTANVSIRVVTTAQEENHQRSAAIVESPVSDGDKLYVQVAAFNTEENAVLHLGKLQGEGFSGVRLHIESKKGKAIYRIRIGPLPSDHVAKQVASQLKRNNHKNIKIVRSN</sequence>
<evidence type="ECO:0000256" key="2">
    <source>
        <dbReference type="ARBA" id="ARBA00023239"/>
    </source>
</evidence>
<dbReference type="InterPro" id="IPR036908">
    <property type="entry name" value="RlpA-like_sf"/>
</dbReference>
<dbReference type="SUPFAM" id="SSF110997">
    <property type="entry name" value="Sporulation related repeat"/>
    <property type="match status" value="1"/>
</dbReference>
<dbReference type="InterPro" id="IPR012997">
    <property type="entry name" value="RplA"/>
</dbReference>
<dbReference type="GO" id="GO:0042834">
    <property type="term" value="F:peptidoglycan binding"/>
    <property type="evidence" value="ECO:0007669"/>
    <property type="project" value="InterPro"/>
</dbReference>
<evidence type="ECO:0000259" key="4">
    <source>
        <dbReference type="PROSITE" id="PS51724"/>
    </source>
</evidence>
<reference evidence="5" key="1">
    <citation type="submission" date="2018-06" db="EMBL/GenBank/DDBJ databases">
        <authorList>
            <person name="Zhirakovskaya E."/>
        </authorList>
    </citation>
    <scope>NUCLEOTIDE SEQUENCE</scope>
</reference>
<dbReference type="GO" id="GO:0009279">
    <property type="term" value="C:cell outer membrane"/>
    <property type="evidence" value="ECO:0007669"/>
    <property type="project" value="TreeGrafter"/>
</dbReference>
<dbReference type="Gene3D" id="3.30.70.1070">
    <property type="entry name" value="Sporulation related repeat"/>
    <property type="match status" value="1"/>
</dbReference>
<dbReference type="FunFam" id="2.40.40.10:FF:000003">
    <property type="entry name" value="Endolytic peptidoglycan transglycosylase RlpA"/>
    <property type="match status" value="1"/>
</dbReference>
<dbReference type="HAMAP" id="MF_02071">
    <property type="entry name" value="RlpA"/>
    <property type="match status" value="1"/>
</dbReference>
<feature type="domain" description="SPOR" evidence="4">
    <location>
        <begin position="185"/>
        <end position="265"/>
    </location>
</feature>
<dbReference type="CDD" id="cd22268">
    <property type="entry name" value="DPBB_RlpA-like"/>
    <property type="match status" value="1"/>
</dbReference>
<dbReference type="PROSITE" id="PS51257">
    <property type="entry name" value="PROKAR_LIPOPROTEIN"/>
    <property type="match status" value="1"/>
</dbReference>
<dbReference type="AlphaFoldDB" id="A0A3B0X2E7"/>
<organism evidence="5">
    <name type="scientific">hydrothermal vent metagenome</name>
    <dbReference type="NCBI Taxonomy" id="652676"/>
    <lineage>
        <taxon>unclassified sequences</taxon>
        <taxon>metagenomes</taxon>
        <taxon>ecological metagenomes</taxon>
    </lineage>
</organism>
<keyword evidence="1" id="KW-0732">Signal</keyword>
<proteinExistence type="inferred from homology"/>
<dbReference type="InterPro" id="IPR009009">
    <property type="entry name" value="RlpA-like_DPBB"/>
</dbReference>
<dbReference type="InterPro" id="IPR036680">
    <property type="entry name" value="SPOR-like_sf"/>
</dbReference>
<protein>
    <submittedName>
        <fullName evidence="5">Septum-associated rare lipoprotein A</fullName>
    </submittedName>
</protein>